<name>D3AQ85_9FIRM</name>
<keyword evidence="5 9" id="KW-0812">Transmembrane</keyword>
<feature type="transmembrane region" description="Helical" evidence="9">
    <location>
        <begin position="47"/>
        <end position="67"/>
    </location>
</feature>
<comment type="similarity">
    <text evidence="2">Belongs to the binding-protein-dependent transport system permease family. HisMQ subfamily.</text>
</comment>
<dbReference type="CDD" id="cd06261">
    <property type="entry name" value="TM_PBP2"/>
    <property type="match status" value="1"/>
</dbReference>
<feature type="transmembrane region" description="Helical" evidence="9">
    <location>
        <begin position="190"/>
        <end position="210"/>
    </location>
</feature>
<evidence type="ECO:0000256" key="6">
    <source>
        <dbReference type="ARBA" id="ARBA00022970"/>
    </source>
</evidence>
<dbReference type="PANTHER" id="PTHR30614:SF20">
    <property type="entry name" value="GLUTAMINE TRANSPORT SYSTEM PERMEASE PROTEIN GLNP"/>
    <property type="match status" value="1"/>
</dbReference>
<keyword evidence="3 9" id="KW-0813">Transport</keyword>
<proteinExistence type="inferred from homology"/>
<evidence type="ECO:0000256" key="8">
    <source>
        <dbReference type="ARBA" id="ARBA00023136"/>
    </source>
</evidence>
<dbReference type="Pfam" id="PF00528">
    <property type="entry name" value="BPD_transp_1"/>
    <property type="match status" value="1"/>
</dbReference>
<evidence type="ECO:0000256" key="3">
    <source>
        <dbReference type="ARBA" id="ARBA00022448"/>
    </source>
</evidence>
<evidence type="ECO:0000256" key="4">
    <source>
        <dbReference type="ARBA" id="ARBA00022475"/>
    </source>
</evidence>
<keyword evidence="6" id="KW-0029">Amino-acid transport</keyword>
<evidence type="ECO:0000256" key="5">
    <source>
        <dbReference type="ARBA" id="ARBA00022692"/>
    </source>
</evidence>
<protein>
    <submittedName>
        <fullName evidence="11">ABC transporter, permease protein</fullName>
    </submittedName>
</protein>
<sequence length="283" mass="31406">MPLVLFGQKFAKRRSNLMSLPSDFFGRIVFILQKYGVSFLDGAGKTMVIAIVGTLIGCLIGFAVGIVQTIPVDKSDNPVKRVILGFIKLILNVYVEVFRGTPMMVQAMFIYYGSSVLFDINMSPMFAAYFIVSINTGAYMAETVRGGILSIDPGQTEGAKAIGMTHFQTMVNVIMPQALRNIMPQIGNNLIINIKDTCVLSVIGVVELFYATKGVAGAYYTYFEAFTITMVIYFILTFTCSRILRYWEKKMDGPDSYDLATTDTLAYTSGMVKFPDPNEKEDK</sequence>
<dbReference type="InterPro" id="IPR010065">
    <property type="entry name" value="AA_ABC_transptr_permease_3TM"/>
</dbReference>
<dbReference type="Proteomes" id="UP000004968">
    <property type="component" value="Unassembled WGS sequence"/>
</dbReference>
<evidence type="ECO:0000256" key="9">
    <source>
        <dbReference type="RuleBase" id="RU363032"/>
    </source>
</evidence>
<accession>D3AQ85</accession>
<dbReference type="GO" id="GO:0043190">
    <property type="term" value="C:ATP-binding cassette (ABC) transporter complex"/>
    <property type="evidence" value="ECO:0007669"/>
    <property type="project" value="InterPro"/>
</dbReference>
<feature type="transmembrane region" description="Helical" evidence="9">
    <location>
        <begin position="222"/>
        <end position="244"/>
    </location>
</feature>
<dbReference type="PANTHER" id="PTHR30614">
    <property type="entry name" value="MEMBRANE COMPONENT OF AMINO ACID ABC TRANSPORTER"/>
    <property type="match status" value="1"/>
</dbReference>
<dbReference type="SUPFAM" id="SSF161098">
    <property type="entry name" value="MetI-like"/>
    <property type="match status" value="1"/>
</dbReference>
<evidence type="ECO:0000256" key="1">
    <source>
        <dbReference type="ARBA" id="ARBA00004651"/>
    </source>
</evidence>
<gene>
    <name evidence="11" type="ORF">CLOSTHATH_05791</name>
</gene>
<evidence type="ECO:0000256" key="2">
    <source>
        <dbReference type="ARBA" id="ARBA00010072"/>
    </source>
</evidence>
<dbReference type="GO" id="GO:0022857">
    <property type="term" value="F:transmembrane transporter activity"/>
    <property type="evidence" value="ECO:0007669"/>
    <property type="project" value="InterPro"/>
</dbReference>
<evidence type="ECO:0000256" key="7">
    <source>
        <dbReference type="ARBA" id="ARBA00022989"/>
    </source>
</evidence>
<dbReference type="EMBL" id="ACIO01000634">
    <property type="protein sequence ID" value="EFC96019.1"/>
    <property type="molecule type" value="Genomic_DNA"/>
</dbReference>
<reference evidence="11 12" key="1">
    <citation type="submission" date="2010-01" db="EMBL/GenBank/DDBJ databases">
        <authorList>
            <person name="Weinstock G."/>
            <person name="Sodergren E."/>
            <person name="Clifton S."/>
            <person name="Fulton L."/>
            <person name="Fulton B."/>
            <person name="Courtney L."/>
            <person name="Fronick C."/>
            <person name="Harrison M."/>
            <person name="Strong C."/>
            <person name="Farmer C."/>
            <person name="Delahaunty K."/>
            <person name="Markovic C."/>
            <person name="Hall O."/>
            <person name="Minx P."/>
            <person name="Tomlinson C."/>
            <person name="Mitreva M."/>
            <person name="Nelson J."/>
            <person name="Hou S."/>
            <person name="Wollam A."/>
            <person name="Pepin K.H."/>
            <person name="Johnson M."/>
            <person name="Bhonagiri V."/>
            <person name="Nash W.E."/>
            <person name="Warren W."/>
            <person name="Chinwalla A."/>
            <person name="Mardis E.R."/>
            <person name="Wilson R.K."/>
        </authorList>
    </citation>
    <scope>NUCLEOTIDE SEQUENCE [LARGE SCALE GENOMIC DNA]</scope>
    <source>
        <strain evidence="11 12">DSM 13479</strain>
    </source>
</reference>
<feature type="transmembrane region" description="Helical" evidence="9">
    <location>
        <begin position="79"/>
        <end position="97"/>
    </location>
</feature>
<dbReference type="InterPro" id="IPR000515">
    <property type="entry name" value="MetI-like"/>
</dbReference>
<evidence type="ECO:0000313" key="11">
    <source>
        <dbReference type="EMBL" id="EFC96019.1"/>
    </source>
</evidence>
<comment type="caution">
    <text evidence="11">The sequence shown here is derived from an EMBL/GenBank/DDBJ whole genome shotgun (WGS) entry which is preliminary data.</text>
</comment>
<dbReference type="HOGENOM" id="CLU_019602_1_1_9"/>
<keyword evidence="7 9" id="KW-1133">Transmembrane helix</keyword>
<dbReference type="Gene3D" id="1.10.3720.10">
    <property type="entry name" value="MetI-like"/>
    <property type="match status" value="1"/>
</dbReference>
<evidence type="ECO:0000259" key="10">
    <source>
        <dbReference type="PROSITE" id="PS50928"/>
    </source>
</evidence>
<dbReference type="GO" id="GO:0006865">
    <property type="term" value="P:amino acid transport"/>
    <property type="evidence" value="ECO:0007669"/>
    <property type="project" value="UniProtKB-KW"/>
</dbReference>
<keyword evidence="8 9" id="KW-0472">Membrane</keyword>
<dbReference type="PROSITE" id="PS50928">
    <property type="entry name" value="ABC_TM1"/>
    <property type="match status" value="1"/>
</dbReference>
<dbReference type="InterPro" id="IPR035906">
    <property type="entry name" value="MetI-like_sf"/>
</dbReference>
<organism evidence="11 12">
    <name type="scientific">Hungatella hathewayi DSM 13479</name>
    <dbReference type="NCBI Taxonomy" id="566550"/>
    <lineage>
        <taxon>Bacteria</taxon>
        <taxon>Bacillati</taxon>
        <taxon>Bacillota</taxon>
        <taxon>Clostridia</taxon>
        <taxon>Lachnospirales</taxon>
        <taxon>Lachnospiraceae</taxon>
        <taxon>Hungatella</taxon>
    </lineage>
</organism>
<dbReference type="InterPro" id="IPR043429">
    <property type="entry name" value="ArtM/GltK/GlnP/TcyL/YhdX-like"/>
</dbReference>
<evidence type="ECO:0000313" key="12">
    <source>
        <dbReference type="Proteomes" id="UP000004968"/>
    </source>
</evidence>
<feature type="transmembrane region" description="Helical" evidence="9">
    <location>
        <begin position="109"/>
        <end position="132"/>
    </location>
</feature>
<feature type="domain" description="ABC transmembrane type-1" evidence="10">
    <location>
        <begin position="43"/>
        <end position="244"/>
    </location>
</feature>
<dbReference type="AlphaFoldDB" id="D3AQ85"/>
<dbReference type="NCBIfam" id="TIGR01726">
    <property type="entry name" value="HEQRo_perm_3TM"/>
    <property type="match status" value="1"/>
</dbReference>
<comment type="subcellular location">
    <subcellularLocation>
        <location evidence="1 9">Cell membrane</location>
        <topology evidence="1 9">Multi-pass membrane protein</topology>
    </subcellularLocation>
</comment>
<keyword evidence="4" id="KW-1003">Cell membrane</keyword>